<evidence type="ECO:0000256" key="9">
    <source>
        <dbReference type="RuleBase" id="RU366025"/>
    </source>
</evidence>
<dbReference type="PROSITE" id="PS00973">
    <property type="entry name" value="USP_2"/>
    <property type="match status" value="1"/>
</dbReference>
<evidence type="ECO:0000256" key="10">
    <source>
        <dbReference type="SAM" id="MobiDB-lite"/>
    </source>
</evidence>
<dbReference type="EC" id="3.4.19.12" evidence="9"/>
<dbReference type="WBParaSite" id="PSAMB.scaffold7930size6877.g30725.t1">
    <property type="protein sequence ID" value="PSAMB.scaffold7930size6877.g30725.t1"/>
    <property type="gene ID" value="PSAMB.scaffold7930size6877.g30725"/>
</dbReference>
<feature type="region of interest" description="Disordered" evidence="10">
    <location>
        <begin position="1"/>
        <end position="42"/>
    </location>
</feature>
<dbReference type="PROSITE" id="PS50235">
    <property type="entry name" value="USP_3"/>
    <property type="match status" value="1"/>
</dbReference>
<feature type="compositionally biased region" description="Basic and acidic residues" evidence="10">
    <location>
        <begin position="1"/>
        <end position="17"/>
    </location>
</feature>
<dbReference type="GO" id="GO:0016579">
    <property type="term" value="P:protein deubiquitination"/>
    <property type="evidence" value="ECO:0007669"/>
    <property type="project" value="InterPro"/>
</dbReference>
<keyword evidence="12" id="KW-1185">Reference proteome</keyword>
<dbReference type="InterPro" id="IPR028889">
    <property type="entry name" value="USP"/>
</dbReference>
<evidence type="ECO:0000313" key="13">
    <source>
        <dbReference type="WBParaSite" id="PSAMB.scaffold7930size6877.g30725.t1"/>
    </source>
</evidence>
<dbReference type="Pfam" id="PF00443">
    <property type="entry name" value="UCH"/>
    <property type="match status" value="1"/>
</dbReference>
<evidence type="ECO:0000256" key="5">
    <source>
        <dbReference type="ARBA" id="ARBA00022786"/>
    </source>
</evidence>
<comment type="catalytic activity">
    <reaction evidence="1 9">
        <text>Thiol-dependent hydrolysis of ester, thioester, amide, peptide and isopeptide bonds formed by the C-terminal Gly of ubiquitin (a 76-residue protein attached to proteins as an intracellular targeting signal).</text>
        <dbReference type="EC" id="3.4.19.12"/>
    </reaction>
</comment>
<dbReference type="InterPro" id="IPR050164">
    <property type="entry name" value="Peptidase_C19"/>
</dbReference>
<evidence type="ECO:0000256" key="7">
    <source>
        <dbReference type="ARBA" id="ARBA00022807"/>
    </source>
</evidence>
<dbReference type="PROSITE" id="PS00972">
    <property type="entry name" value="USP_1"/>
    <property type="match status" value="1"/>
</dbReference>
<dbReference type="Proteomes" id="UP000887566">
    <property type="component" value="Unplaced"/>
</dbReference>
<protein>
    <recommendedName>
        <fullName evidence="9">Ubiquitin carboxyl-terminal hydrolase</fullName>
        <ecNumber evidence="9">3.4.19.12</ecNumber>
    </recommendedName>
</protein>
<keyword evidence="4 9" id="KW-0645">Protease</keyword>
<evidence type="ECO:0000256" key="2">
    <source>
        <dbReference type="ARBA" id="ARBA00004123"/>
    </source>
</evidence>
<comment type="subcellular location">
    <subcellularLocation>
        <location evidence="2">Nucleus</location>
    </subcellularLocation>
</comment>
<dbReference type="GO" id="GO:0004843">
    <property type="term" value="F:cysteine-type deubiquitinase activity"/>
    <property type="evidence" value="ECO:0007669"/>
    <property type="project" value="UniProtKB-UniRule"/>
</dbReference>
<dbReference type="GO" id="GO:0005829">
    <property type="term" value="C:cytosol"/>
    <property type="evidence" value="ECO:0007669"/>
    <property type="project" value="TreeGrafter"/>
</dbReference>
<evidence type="ECO:0000256" key="3">
    <source>
        <dbReference type="ARBA" id="ARBA00009085"/>
    </source>
</evidence>
<keyword evidence="7 9" id="KW-0788">Thiol protease</keyword>
<dbReference type="AlphaFoldDB" id="A0A914XFW4"/>
<dbReference type="InterPro" id="IPR038765">
    <property type="entry name" value="Papain-like_cys_pep_sf"/>
</dbReference>
<dbReference type="GO" id="GO:0005634">
    <property type="term" value="C:nucleus"/>
    <property type="evidence" value="ECO:0007669"/>
    <property type="project" value="UniProtKB-SubCell"/>
</dbReference>
<dbReference type="Gene3D" id="3.90.70.10">
    <property type="entry name" value="Cysteine proteinases"/>
    <property type="match status" value="1"/>
</dbReference>
<dbReference type="InterPro" id="IPR018200">
    <property type="entry name" value="USP_CS"/>
</dbReference>
<keyword evidence="5 9" id="KW-0833">Ubl conjugation pathway</keyword>
<evidence type="ECO:0000256" key="6">
    <source>
        <dbReference type="ARBA" id="ARBA00022801"/>
    </source>
</evidence>
<keyword evidence="6 9" id="KW-0378">Hydrolase</keyword>
<keyword evidence="8" id="KW-0539">Nucleus</keyword>
<proteinExistence type="inferred from homology"/>
<dbReference type="SUPFAM" id="SSF54001">
    <property type="entry name" value="Cysteine proteinases"/>
    <property type="match status" value="1"/>
</dbReference>
<dbReference type="GO" id="GO:0006508">
    <property type="term" value="P:proteolysis"/>
    <property type="evidence" value="ECO:0007669"/>
    <property type="project" value="UniProtKB-KW"/>
</dbReference>
<sequence length="493" mass="55902">MKRKSAEEEEGKKEVCERANGSSKSNVKKMVAPADTSASTSVANDDKKFAECWRKYGLDSQPCNLHSGSNPKRTNCKDNPYCLYGLGMDKWEKVMGKLKKVTTTAGEDACKRDINKQPCGLCNLGNTCYMNSFLQLWFNDIAFRQCVFDWRPSDDFEPPSSSRMDVQVVMTALQRLFVQMQISPFEDASAQALVDSLRLDNDQQDAQEFATLFFSALEHNLASHPNGAPFRHFINTHFTGETKHKITCANCSRSSERVAKFQSLQLPIENIKSLTEALKAYFGSETLEDYRCDQCNMRGSVEQRAELTRLPPVVVIQLNRYFFDNKGKKKKFNHPVQFRRKMSFVQYAADESEAREEAQYELCAVMVHQGTGADSGHYYDLIKEQVSGSWFKYNDEHVTVVSKAPGVDVESASPRASVAPEEQKGCYAIVYRRMSGNAIVRPRPPADIAQELTDTLHATHERETKLDSLAEELITQRSVSKYDRLSKLWKTLE</sequence>
<evidence type="ECO:0000256" key="4">
    <source>
        <dbReference type="ARBA" id="ARBA00022670"/>
    </source>
</evidence>
<feature type="domain" description="USP" evidence="11">
    <location>
        <begin position="119"/>
        <end position="434"/>
    </location>
</feature>
<dbReference type="PANTHER" id="PTHR24006:SF722">
    <property type="entry name" value="UBIQUITIN CARBOXYL-TERMINAL HYDROLASE 48"/>
    <property type="match status" value="1"/>
</dbReference>
<evidence type="ECO:0000256" key="1">
    <source>
        <dbReference type="ARBA" id="ARBA00000707"/>
    </source>
</evidence>
<comment type="similarity">
    <text evidence="3 9">Belongs to the peptidase C19 family.</text>
</comment>
<reference evidence="13" key="1">
    <citation type="submission" date="2022-11" db="UniProtKB">
        <authorList>
            <consortium name="WormBaseParasite"/>
        </authorList>
    </citation>
    <scope>IDENTIFICATION</scope>
</reference>
<evidence type="ECO:0000256" key="8">
    <source>
        <dbReference type="ARBA" id="ARBA00023242"/>
    </source>
</evidence>
<evidence type="ECO:0000313" key="12">
    <source>
        <dbReference type="Proteomes" id="UP000887566"/>
    </source>
</evidence>
<accession>A0A914XFW4</accession>
<organism evidence="12 13">
    <name type="scientific">Plectus sambesii</name>
    <dbReference type="NCBI Taxonomy" id="2011161"/>
    <lineage>
        <taxon>Eukaryota</taxon>
        <taxon>Metazoa</taxon>
        <taxon>Ecdysozoa</taxon>
        <taxon>Nematoda</taxon>
        <taxon>Chromadorea</taxon>
        <taxon>Plectida</taxon>
        <taxon>Plectina</taxon>
        <taxon>Plectoidea</taxon>
        <taxon>Plectidae</taxon>
        <taxon>Plectus</taxon>
    </lineage>
</organism>
<name>A0A914XFW4_9BILA</name>
<dbReference type="PANTHER" id="PTHR24006">
    <property type="entry name" value="UBIQUITIN CARBOXYL-TERMINAL HYDROLASE"/>
    <property type="match status" value="1"/>
</dbReference>
<evidence type="ECO:0000259" key="11">
    <source>
        <dbReference type="PROSITE" id="PS50235"/>
    </source>
</evidence>
<dbReference type="InterPro" id="IPR001394">
    <property type="entry name" value="Peptidase_C19_UCH"/>
</dbReference>